<feature type="compositionally biased region" description="Basic and acidic residues" evidence="3">
    <location>
        <begin position="555"/>
        <end position="584"/>
    </location>
</feature>
<organism evidence="4 5">
    <name type="scientific">Thraustotheca clavata</name>
    <dbReference type="NCBI Taxonomy" id="74557"/>
    <lineage>
        <taxon>Eukaryota</taxon>
        <taxon>Sar</taxon>
        <taxon>Stramenopiles</taxon>
        <taxon>Oomycota</taxon>
        <taxon>Saprolegniomycetes</taxon>
        <taxon>Saprolegniales</taxon>
        <taxon>Achlyaceae</taxon>
        <taxon>Thraustotheca</taxon>
    </lineage>
</organism>
<feature type="compositionally biased region" description="Basic and acidic residues" evidence="3">
    <location>
        <begin position="540"/>
        <end position="549"/>
    </location>
</feature>
<dbReference type="CDD" id="cd07061">
    <property type="entry name" value="HP_HAP_like"/>
    <property type="match status" value="1"/>
</dbReference>
<keyword evidence="5" id="KW-1185">Reference proteome</keyword>
<dbReference type="InterPro" id="IPR000560">
    <property type="entry name" value="His_Pase_clade-2"/>
</dbReference>
<feature type="compositionally biased region" description="Low complexity" evidence="3">
    <location>
        <begin position="321"/>
        <end position="333"/>
    </location>
</feature>
<dbReference type="PROSITE" id="PS00778">
    <property type="entry name" value="HIS_ACID_PHOSPHAT_2"/>
    <property type="match status" value="1"/>
</dbReference>
<protein>
    <submittedName>
        <fullName evidence="4">Histidine acid phosphatase</fullName>
    </submittedName>
</protein>
<gene>
    <name evidence="4" type="ORF">THRCLA_01192</name>
</gene>
<accession>A0A1W0A982</accession>
<dbReference type="InterPro" id="IPR050645">
    <property type="entry name" value="Histidine_acid_phosphatase"/>
</dbReference>
<feature type="region of interest" description="Disordered" evidence="3">
    <location>
        <begin position="321"/>
        <end position="586"/>
    </location>
</feature>
<keyword evidence="2" id="KW-0378">Hydrolase</keyword>
<evidence type="ECO:0000256" key="3">
    <source>
        <dbReference type="SAM" id="MobiDB-lite"/>
    </source>
</evidence>
<dbReference type="OrthoDB" id="10257284at2759"/>
<dbReference type="GO" id="GO:0016791">
    <property type="term" value="F:phosphatase activity"/>
    <property type="evidence" value="ECO:0007669"/>
    <property type="project" value="TreeGrafter"/>
</dbReference>
<dbReference type="STRING" id="74557.A0A1W0A982"/>
<dbReference type="PANTHER" id="PTHR11567">
    <property type="entry name" value="ACID PHOSPHATASE-RELATED"/>
    <property type="match status" value="1"/>
</dbReference>
<proteinExistence type="inferred from homology"/>
<dbReference type="PROSITE" id="PS00616">
    <property type="entry name" value="HIS_ACID_PHOSPHAT_1"/>
    <property type="match status" value="1"/>
</dbReference>
<evidence type="ECO:0000256" key="2">
    <source>
        <dbReference type="ARBA" id="ARBA00022801"/>
    </source>
</evidence>
<dbReference type="SUPFAM" id="SSF53254">
    <property type="entry name" value="Phosphoglycerate mutase-like"/>
    <property type="match status" value="1"/>
</dbReference>
<comment type="similarity">
    <text evidence="1">Belongs to the histidine acid phosphatase family.</text>
</comment>
<dbReference type="InterPro" id="IPR033379">
    <property type="entry name" value="Acid_Pase_AS"/>
</dbReference>
<dbReference type="EMBL" id="JNBS01000308">
    <property type="protein sequence ID" value="OQS06759.1"/>
    <property type="molecule type" value="Genomic_DNA"/>
</dbReference>
<feature type="compositionally biased region" description="Basic and acidic residues" evidence="3">
    <location>
        <begin position="500"/>
        <end position="517"/>
    </location>
</feature>
<dbReference type="AlphaFoldDB" id="A0A1W0A982"/>
<feature type="compositionally biased region" description="Basic residues" evidence="3">
    <location>
        <begin position="340"/>
        <end position="349"/>
    </location>
</feature>
<feature type="compositionally biased region" description="Basic and acidic residues" evidence="3">
    <location>
        <begin position="350"/>
        <end position="485"/>
    </location>
</feature>
<dbReference type="Gene3D" id="3.40.50.1240">
    <property type="entry name" value="Phosphoglycerate mutase-like"/>
    <property type="match status" value="1"/>
</dbReference>
<dbReference type="PANTHER" id="PTHR11567:SF110">
    <property type="entry name" value="2-PHOSPHOXYLOSE PHOSPHATASE 1"/>
    <property type="match status" value="1"/>
</dbReference>
<name>A0A1W0A982_9STRA</name>
<sequence length="669" mass="78942">MTESLALRHVLLIHRHGDRSPITTYVAPRLFMDDAEKEYWVSQLLTPEQLKKLEAVVEMVSDVEPKKGGSWPNGQLTQRGMDGMIQRGRLLRERYRDFLEGVNCDDIAIYSTNILRTIQTAQCVVTGMLPDVGVMKVHTRAPHLLTPIHSHHEYEAFGLYANQVARTNRKGYEKLEKQMKEILELESDQHIHWTMVREVLICRKAHGLPMPEGITDELYDAICGHNAWEWHLLYNDPTKGQRGFVRGLAVIQSHFRKIVEKNTSQRMTIISAHDNTIVALICALGLESGFIIPDYEGITLFLVFVNKLSIIRMTMEGRGSSWRESSKSYSYSSRDSRRSSSPRHHYSRGHSRDRSDRDGYDRRDRYASDNYKDGGRRSSRERNRGNDDRYHSRDDARSHDTNWEDRRRYENKERSYREDSRRDYRHDNSSSRRYDDQSSSRQYHQERSRDSNLGRKENTKEYDNYDANTRHSSDKRQSNHEEYRTPPRQASRDVNNSSRSHGDHNQHQNEHSDERRGQSIQKEAYEYDQETLRRNATTKHTQEERETHDNHRRASRGEKSTTEVSTTRDSEEMKDNKENEDNRPQKMPLPAYMQRYTESNDAYWKKRYESIRFDIKWMVWQAESDISNFMAEFAAQELTNIGQRIQAHEHRLAQWEKNEATELETKSNE</sequence>
<comment type="caution">
    <text evidence="4">The sequence shown here is derived from an EMBL/GenBank/DDBJ whole genome shotgun (WGS) entry which is preliminary data.</text>
</comment>
<reference evidence="4 5" key="1">
    <citation type="journal article" date="2014" name="Genome Biol. Evol.">
        <title>The secreted proteins of Achlya hypogyna and Thraustotheca clavata identify the ancestral oomycete secretome and reveal gene acquisitions by horizontal gene transfer.</title>
        <authorList>
            <person name="Misner I."/>
            <person name="Blouin N."/>
            <person name="Leonard G."/>
            <person name="Richards T.A."/>
            <person name="Lane C.E."/>
        </authorList>
    </citation>
    <scope>NUCLEOTIDE SEQUENCE [LARGE SCALE GENOMIC DNA]</scope>
    <source>
        <strain evidence="4 5">ATCC 34112</strain>
    </source>
</reference>
<evidence type="ECO:0000313" key="4">
    <source>
        <dbReference type="EMBL" id="OQS06759.1"/>
    </source>
</evidence>
<dbReference type="Pfam" id="PF00328">
    <property type="entry name" value="His_Phos_2"/>
    <property type="match status" value="1"/>
</dbReference>
<dbReference type="Proteomes" id="UP000243217">
    <property type="component" value="Unassembled WGS sequence"/>
</dbReference>
<evidence type="ECO:0000256" key="1">
    <source>
        <dbReference type="ARBA" id="ARBA00005375"/>
    </source>
</evidence>
<dbReference type="InterPro" id="IPR029033">
    <property type="entry name" value="His_PPase_superfam"/>
</dbReference>
<evidence type="ECO:0000313" key="5">
    <source>
        <dbReference type="Proteomes" id="UP000243217"/>
    </source>
</evidence>